<keyword evidence="3" id="KW-1185">Reference proteome</keyword>
<accession>A0A401G4U1</accession>
<dbReference type="InParanoid" id="A0A401G4U1"/>
<feature type="region of interest" description="Disordered" evidence="1">
    <location>
        <begin position="1"/>
        <end position="35"/>
    </location>
</feature>
<comment type="caution">
    <text evidence="2">The sequence shown here is derived from an EMBL/GenBank/DDBJ whole genome shotgun (WGS) entry which is preliminary data.</text>
</comment>
<reference evidence="2 3" key="1">
    <citation type="journal article" date="2018" name="Sci. Rep.">
        <title>Genome sequence of the cauliflower mushroom Sparassis crispa (Hanabiratake) and its association with beneficial usage.</title>
        <authorList>
            <person name="Kiyama R."/>
            <person name="Furutani Y."/>
            <person name="Kawaguchi K."/>
            <person name="Nakanishi T."/>
        </authorList>
    </citation>
    <scope>NUCLEOTIDE SEQUENCE [LARGE SCALE GENOMIC DNA]</scope>
</reference>
<dbReference type="AlphaFoldDB" id="A0A401G4U1"/>
<organism evidence="2 3">
    <name type="scientific">Sparassis crispa</name>
    <dbReference type="NCBI Taxonomy" id="139825"/>
    <lineage>
        <taxon>Eukaryota</taxon>
        <taxon>Fungi</taxon>
        <taxon>Dikarya</taxon>
        <taxon>Basidiomycota</taxon>
        <taxon>Agaricomycotina</taxon>
        <taxon>Agaricomycetes</taxon>
        <taxon>Polyporales</taxon>
        <taxon>Sparassidaceae</taxon>
        <taxon>Sparassis</taxon>
    </lineage>
</organism>
<name>A0A401G4U1_9APHY</name>
<evidence type="ECO:0000313" key="3">
    <source>
        <dbReference type="Proteomes" id="UP000287166"/>
    </source>
</evidence>
<dbReference type="GeneID" id="38774115"/>
<dbReference type="EMBL" id="BFAD01000001">
    <property type="protein sequence ID" value="GBE77198.1"/>
    <property type="molecule type" value="Genomic_DNA"/>
</dbReference>
<evidence type="ECO:0000313" key="2">
    <source>
        <dbReference type="EMBL" id="GBE77198.1"/>
    </source>
</evidence>
<gene>
    <name evidence="2" type="ORF">SCP_0100700</name>
</gene>
<evidence type="ECO:0000256" key="1">
    <source>
        <dbReference type="SAM" id="MobiDB-lite"/>
    </source>
</evidence>
<sequence>MLAGAGGDPVPPTGSLPPTVFRHSPTHSEVSPTICSAPPVLETTMVRQYLDLAPKRLSSGLASPTRAP</sequence>
<dbReference type="RefSeq" id="XP_027608111.1">
    <property type="nucleotide sequence ID" value="XM_027752310.1"/>
</dbReference>
<dbReference type="Proteomes" id="UP000287166">
    <property type="component" value="Unassembled WGS sequence"/>
</dbReference>
<proteinExistence type="predicted"/>
<protein>
    <submittedName>
        <fullName evidence="2">Uncharacterized protein</fullName>
    </submittedName>
</protein>